<comment type="caution">
    <text evidence="3">The sequence shown here is derived from an EMBL/GenBank/DDBJ whole genome shotgun (WGS) entry which is preliminary data.</text>
</comment>
<comment type="similarity">
    <text evidence="1">Belongs to the AHA1 family.</text>
</comment>
<dbReference type="Proteomes" id="UP001238973">
    <property type="component" value="Unassembled WGS sequence"/>
</dbReference>
<name>A0AAJ1VDI9_9BACI</name>
<proteinExistence type="inferred from homology"/>
<dbReference type="Gene3D" id="3.30.530.20">
    <property type="match status" value="1"/>
</dbReference>
<feature type="domain" description="Activator of Hsp90 ATPase homologue 1/2-like C-terminal" evidence="2">
    <location>
        <begin position="61"/>
        <end position="190"/>
    </location>
</feature>
<evidence type="ECO:0000313" key="4">
    <source>
        <dbReference type="Proteomes" id="UP001238973"/>
    </source>
</evidence>
<dbReference type="AlphaFoldDB" id="A0AAJ1VDI9"/>
<dbReference type="InterPro" id="IPR013538">
    <property type="entry name" value="ASHA1/2-like_C"/>
</dbReference>
<sequence>MKKYRFIYQFKLKRQIKNLLHQRGSLVEEELHGTICLIAYLKGVLQMTEQLIVRDEILIEANSQKVWEVLTKPKYVAEWDELPENYPNEDMTEGSKVIWDLPNGGQSITKIIRAVVQKELKIALHVSNWEVKPNEGDVAYNYNLKDKGDSTLLRIEIGDFSLIKDGKMYYDASVEFASNSKQIIKKLSENLG</sequence>
<dbReference type="InterPro" id="IPR023393">
    <property type="entry name" value="START-like_dom_sf"/>
</dbReference>
<reference evidence="3" key="1">
    <citation type="submission" date="2023-06" db="EMBL/GenBank/DDBJ databases">
        <title>Comparative genomics of Bacillaceae isolates and their secondary metabolite potential.</title>
        <authorList>
            <person name="Song L."/>
            <person name="Nielsen L.J."/>
            <person name="Mohite O."/>
            <person name="Xu X."/>
            <person name="Weber T."/>
            <person name="Kovacs A.T."/>
        </authorList>
    </citation>
    <scope>NUCLEOTIDE SEQUENCE</scope>
    <source>
        <strain evidence="3">G1S1</strain>
    </source>
</reference>
<evidence type="ECO:0000259" key="2">
    <source>
        <dbReference type="Pfam" id="PF08327"/>
    </source>
</evidence>
<dbReference type="RefSeq" id="WP_289351093.1">
    <property type="nucleotide sequence ID" value="NZ_JAUCFI010000003.1"/>
</dbReference>
<dbReference type="SUPFAM" id="SSF55961">
    <property type="entry name" value="Bet v1-like"/>
    <property type="match status" value="1"/>
</dbReference>
<gene>
    <name evidence="3" type="ORF">QUF85_24980</name>
</gene>
<accession>A0AAJ1VDI9</accession>
<evidence type="ECO:0000256" key="1">
    <source>
        <dbReference type="ARBA" id="ARBA00006817"/>
    </source>
</evidence>
<protein>
    <submittedName>
        <fullName evidence="3">SRPBCC domain-containing protein</fullName>
    </submittedName>
</protein>
<dbReference type="Pfam" id="PF08327">
    <property type="entry name" value="AHSA1"/>
    <property type="match status" value="1"/>
</dbReference>
<organism evidence="3 4">
    <name type="scientific">Peribacillus frigoritolerans</name>
    <dbReference type="NCBI Taxonomy" id="450367"/>
    <lineage>
        <taxon>Bacteria</taxon>
        <taxon>Bacillati</taxon>
        <taxon>Bacillota</taxon>
        <taxon>Bacilli</taxon>
        <taxon>Bacillales</taxon>
        <taxon>Bacillaceae</taxon>
        <taxon>Peribacillus</taxon>
    </lineage>
</organism>
<evidence type="ECO:0000313" key="3">
    <source>
        <dbReference type="EMBL" id="MDM5286542.1"/>
    </source>
</evidence>
<dbReference type="EMBL" id="JAUCFI010000003">
    <property type="protein sequence ID" value="MDM5286542.1"/>
    <property type="molecule type" value="Genomic_DNA"/>
</dbReference>